<organism evidence="1 2">
    <name type="scientific">Coprinellus micaceus</name>
    <name type="common">Glistening ink-cap mushroom</name>
    <name type="synonym">Coprinus micaceus</name>
    <dbReference type="NCBI Taxonomy" id="71717"/>
    <lineage>
        <taxon>Eukaryota</taxon>
        <taxon>Fungi</taxon>
        <taxon>Dikarya</taxon>
        <taxon>Basidiomycota</taxon>
        <taxon>Agaricomycotina</taxon>
        <taxon>Agaricomycetes</taxon>
        <taxon>Agaricomycetidae</taxon>
        <taxon>Agaricales</taxon>
        <taxon>Agaricineae</taxon>
        <taxon>Psathyrellaceae</taxon>
        <taxon>Coprinellus</taxon>
    </lineage>
</organism>
<reference evidence="1 2" key="1">
    <citation type="journal article" date="2019" name="Nat. Ecol. Evol.">
        <title>Megaphylogeny resolves global patterns of mushroom evolution.</title>
        <authorList>
            <person name="Varga T."/>
            <person name="Krizsan K."/>
            <person name="Foldi C."/>
            <person name="Dima B."/>
            <person name="Sanchez-Garcia M."/>
            <person name="Sanchez-Ramirez S."/>
            <person name="Szollosi G.J."/>
            <person name="Szarkandi J.G."/>
            <person name="Papp V."/>
            <person name="Albert L."/>
            <person name="Andreopoulos W."/>
            <person name="Angelini C."/>
            <person name="Antonin V."/>
            <person name="Barry K.W."/>
            <person name="Bougher N.L."/>
            <person name="Buchanan P."/>
            <person name="Buyck B."/>
            <person name="Bense V."/>
            <person name="Catcheside P."/>
            <person name="Chovatia M."/>
            <person name="Cooper J."/>
            <person name="Damon W."/>
            <person name="Desjardin D."/>
            <person name="Finy P."/>
            <person name="Geml J."/>
            <person name="Haridas S."/>
            <person name="Hughes K."/>
            <person name="Justo A."/>
            <person name="Karasinski D."/>
            <person name="Kautmanova I."/>
            <person name="Kiss B."/>
            <person name="Kocsube S."/>
            <person name="Kotiranta H."/>
            <person name="LaButti K.M."/>
            <person name="Lechner B.E."/>
            <person name="Liimatainen K."/>
            <person name="Lipzen A."/>
            <person name="Lukacs Z."/>
            <person name="Mihaltcheva S."/>
            <person name="Morgado L.N."/>
            <person name="Niskanen T."/>
            <person name="Noordeloos M.E."/>
            <person name="Ohm R.A."/>
            <person name="Ortiz-Santana B."/>
            <person name="Ovrebo C."/>
            <person name="Racz N."/>
            <person name="Riley R."/>
            <person name="Savchenko A."/>
            <person name="Shiryaev A."/>
            <person name="Soop K."/>
            <person name="Spirin V."/>
            <person name="Szebenyi C."/>
            <person name="Tomsovsky M."/>
            <person name="Tulloss R.E."/>
            <person name="Uehling J."/>
            <person name="Grigoriev I.V."/>
            <person name="Vagvolgyi C."/>
            <person name="Papp T."/>
            <person name="Martin F.M."/>
            <person name="Miettinen O."/>
            <person name="Hibbett D.S."/>
            <person name="Nagy L.G."/>
        </authorList>
    </citation>
    <scope>NUCLEOTIDE SEQUENCE [LARGE SCALE GENOMIC DNA]</scope>
    <source>
        <strain evidence="1 2">FP101781</strain>
    </source>
</reference>
<evidence type="ECO:0000313" key="1">
    <source>
        <dbReference type="EMBL" id="TEB05168.1"/>
    </source>
</evidence>
<dbReference type="STRING" id="71717.A0A4Y7R872"/>
<name>A0A4Y7R872_COPMI</name>
<sequence length="167" mass="18984">MDIIHGPSRLSTGMLRRAPNQQIHNRRQCRRRSRNLGLKTLEILAMQIPQIPQFPRTSTPQPPYHPRRIRLLVNLRPGRRKPERKPSTSSYPAEIAISSSSTPQAIPIPPSPPTLFSALRSLFYHMASQPTDKGSVAPKTFIEKLKELNEVFRSTMHQAPMSSSIIY</sequence>
<dbReference type="EMBL" id="QPFP01000600">
    <property type="protein sequence ID" value="TEB05168.1"/>
    <property type="molecule type" value="Genomic_DNA"/>
</dbReference>
<dbReference type="OrthoDB" id="27652at2759"/>
<keyword evidence="2" id="KW-1185">Reference proteome</keyword>
<dbReference type="Proteomes" id="UP000298030">
    <property type="component" value="Unassembled WGS sequence"/>
</dbReference>
<evidence type="ECO:0000313" key="2">
    <source>
        <dbReference type="Proteomes" id="UP000298030"/>
    </source>
</evidence>
<comment type="caution">
    <text evidence="1">The sequence shown here is derived from an EMBL/GenBank/DDBJ whole genome shotgun (WGS) entry which is preliminary data.</text>
</comment>
<dbReference type="AlphaFoldDB" id="A0A4Y7R872"/>
<protein>
    <submittedName>
        <fullName evidence="1">Uncharacterized protein</fullName>
    </submittedName>
</protein>
<proteinExistence type="predicted"/>
<accession>A0A4Y7R872</accession>
<gene>
    <name evidence="1" type="ORF">FA13DRAFT_1263445</name>
</gene>